<accession>A0A420ISP8</accession>
<name>A0A420ISP8_9PEZI</name>
<feature type="region of interest" description="Disordered" evidence="1">
    <location>
        <begin position="52"/>
        <end position="73"/>
    </location>
</feature>
<comment type="caution">
    <text evidence="2">The sequence shown here is derived from an EMBL/GenBank/DDBJ whole genome shotgun (WGS) entry which is preliminary data.</text>
</comment>
<feature type="compositionally biased region" description="Polar residues" evidence="1">
    <location>
        <begin position="63"/>
        <end position="72"/>
    </location>
</feature>
<feature type="non-terminal residue" evidence="2">
    <location>
        <position position="1"/>
    </location>
</feature>
<reference evidence="2 3" key="1">
    <citation type="journal article" date="2018" name="BMC Genomics">
        <title>Comparative genome analyses reveal sequence features reflecting distinct modes of host-adaptation between dicot and monocot powdery mildew.</title>
        <authorList>
            <person name="Wu Y."/>
            <person name="Ma X."/>
            <person name="Pan Z."/>
            <person name="Kale S.D."/>
            <person name="Song Y."/>
            <person name="King H."/>
            <person name="Zhang Q."/>
            <person name="Presley C."/>
            <person name="Deng X."/>
            <person name="Wei C.I."/>
            <person name="Xiao S."/>
        </authorList>
    </citation>
    <scope>NUCLEOTIDE SEQUENCE [LARGE SCALE GENOMIC DNA]</scope>
    <source>
        <strain evidence="2">UCSC1</strain>
    </source>
</reference>
<evidence type="ECO:0000313" key="3">
    <source>
        <dbReference type="Proteomes" id="UP000285405"/>
    </source>
</evidence>
<evidence type="ECO:0000313" key="2">
    <source>
        <dbReference type="EMBL" id="RKF77545.1"/>
    </source>
</evidence>
<dbReference type="EMBL" id="MCBR01006291">
    <property type="protein sequence ID" value="RKF77545.1"/>
    <property type="molecule type" value="Genomic_DNA"/>
</dbReference>
<sequence length="117" mass="13268">DLSPSITVANFTLEDTNKVLRVLAALKNAPPEAQDIVQNLVDGKRPEIQTLDNETQMRKNSRPPANNLSMSSGVMKMDAKSDKWDRNSLSWKPYYYFRKAMCKAYQTLLVTEEAVCL</sequence>
<proteinExistence type="predicted"/>
<gene>
    <name evidence="2" type="ORF">GcC1_062029</name>
</gene>
<dbReference type="Proteomes" id="UP000285405">
    <property type="component" value="Unassembled WGS sequence"/>
</dbReference>
<dbReference type="OrthoDB" id="7959977at2759"/>
<organism evidence="2 3">
    <name type="scientific">Golovinomyces cichoracearum</name>
    <dbReference type="NCBI Taxonomy" id="62708"/>
    <lineage>
        <taxon>Eukaryota</taxon>
        <taxon>Fungi</taxon>
        <taxon>Dikarya</taxon>
        <taxon>Ascomycota</taxon>
        <taxon>Pezizomycotina</taxon>
        <taxon>Leotiomycetes</taxon>
        <taxon>Erysiphales</taxon>
        <taxon>Erysiphaceae</taxon>
        <taxon>Golovinomyces</taxon>
    </lineage>
</organism>
<protein>
    <submittedName>
        <fullName evidence="2">Uncharacterized protein</fullName>
    </submittedName>
</protein>
<dbReference type="AlphaFoldDB" id="A0A420ISP8"/>
<evidence type="ECO:0000256" key="1">
    <source>
        <dbReference type="SAM" id="MobiDB-lite"/>
    </source>
</evidence>